<accession>A0ABU5DSU8</accession>
<evidence type="ECO:0000313" key="2">
    <source>
        <dbReference type="Proteomes" id="UP001285263"/>
    </source>
</evidence>
<organism evidence="1 2">
    <name type="scientific">Roseateles agri</name>
    <dbReference type="NCBI Taxonomy" id="3098619"/>
    <lineage>
        <taxon>Bacteria</taxon>
        <taxon>Pseudomonadati</taxon>
        <taxon>Pseudomonadota</taxon>
        <taxon>Betaproteobacteria</taxon>
        <taxon>Burkholderiales</taxon>
        <taxon>Sphaerotilaceae</taxon>
        <taxon>Roseateles</taxon>
    </lineage>
</organism>
<gene>
    <name evidence="1" type="ORF">SNE35_28250</name>
</gene>
<keyword evidence="2" id="KW-1185">Reference proteome</keyword>
<reference evidence="1 2" key="1">
    <citation type="submission" date="2023-11" db="EMBL/GenBank/DDBJ databases">
        <title>Paucibacter sp. nov., isolated from fresh soil in Korea.</title>
        <authorList>
            <person name="Le N.T.T."/>
        </authorList>
    </citation>
    <scope>NUCLEOTIDE SEQUENCE [LARGE SCALE GENOMIC DNA]</scope>
    <source>
        <strain evidence="1 2">R3-3</strain>
    </source>
</reference>
<dbReference type="RefSeq" id="WP_320426392.1">
    <property type="nucleotide sequence ID" value="NZ_JAXCLA010000010.1"/>
</dbReference>
<name>A0ABU5DSU8_9BURK</name>
<comment type="caution">
    <text evidence="1">The sequence shown here is derived from an EMBL/GenBank/DDBJ whole genome shotgun (WGS) entry which is preliminary data.</text>
</comment>
<evidence type="ECO:0000313" key="1">
    <source>
        <dbReference type="EMBL" id="MDY0748424.1"/>
    </source>
</evidence>
<proteinExistence type="predicted"/>
<dbReference type="Proteomes" id="UP001285263">
    <property type="component" value="Unassembled WGS sequence"/>
</dbReference>
<sequence length="126" mass="13474">MTDNTYYVRAKIDELGVFASCEYFSDYAATERVTPPLWVPADAGFCFISQADGSDLALMGTVFKTLGQGPSLNISNYCPASDDGTVAISMPTTSTVTKGAVLLFADPKTVTMLYPSQDPQITNTPP</sequence>
<protein>
    <submittedName>
        <fullName evidence="1">Uncharacterized protein</fullName>
    </submittedName>
</protein>
<dbReference type="EMBL" id="JAXCLA010000010">
    <property type="protein sequence ID" value="MDY0748424.1"/>
    <property type="molecule type" value="Genomic_DNA"/>
</dbReference>